<evidence type="ECO:0000256" key="5">
    <source>
        <dbReference type="ARBA" id="ARBA00022989"/>
    </source>
</evidence>
<keyword evidence="4 8" id="KW-0812">Transmembrane</keyword>
<dbReference type="GO" id="GO:0046872">
    <property type="term" value="F:metal ion binding"/>
    <property type="evidence" value="ECO:0007669"/>
    <property type="project" value="UniProtKB-KW"/>
</dbReference>
<gene>
    <name evidence="9" type="ORF">EC580_07335</name>
</gene>
<keyword evidence="3" id="KW-1003">Cell membrane</keyword>
<dbReference type="NCBIfam" id="TIGR01065">
    <property type="entry name" value="hlyIII"/>
    <property type="match status" value="1"/>
</dbReference>
<dbReference type="OrthoDB" id="5292759at2"/>
<feature type="binding site" evidence="7">
    <location>
        <position position="198"/>
    </location>
    <ligand>
        <name>Zn(2+)</name>
        <dbReference type="ChEBI" id="CHEBI:29105"/>
    </ligand>
</feature>
<evidence type="ECO:0000256" key="8">
    <source>
        <dbReference type="SAM" id="Phobius"/>
    </source>
</evidence>
<evidence type="ECO:0000256" key="6">
    <source>
        <dbReference type="ARBA" id="ARBA00023136"/>
    </source>
</evidence>
<feature type="transmembrane region" description="Helical" evidence="8">
    <location>
        <begin position="196"/>
        <end position="216"/>
    </location>
</feature>
<feature type="binding site" evidence="7">
    <location>
        <position position="72"/>
    </location>
    <ligand>
        <name>Zn(2+)</name>
        <dbReference type="ChEBI" id="CHEBI:29105"/>
    </ligand>
</feature>
<keyword evidence="5 8" id="KW-1133">Transmembrane helix</keyword>
<keyword evidence="7" id="KW-0479">Metal-binding</keyword>
<protein>
    <submittedName>
        <fullName evidence="9">Hemolysin III family protein</fullName>
    </submittedName>
</protein>
<dbReference type="EMBL" id="RIZI01000162">
    <property type="protein sequence ID" value="RNF62305.1"/>
    <property type="molecule type" value="Genomic_DNA"/>
</dbReference>
<proteinExistence type="inferred from homology"/>
<name>A0A3M8R1S3_9PROT</name>
<sequence>MGQETGLGPREQTRVEEWINSILHGAGAVLALLVFILWLAGAGLHSSRLAVASVSVFVLTVVLLYLASTIYHLLPPGRVKVIFQLVDRSAIYLLIAGTYTPVTLMVLHDPWGWTLFGLEWGLAALGIALLAVGGTRGQSVSLWLYLLMGWLVVFAAVPIYEAAPGWFLWWLAAGGIAYSVGVLFFVLDHWKYFHSVWHAFVIAGTALQFWAILQYAG</sequence>
<comment type="caution">
    <text evidence="9">The sequence shown here is derived from an EMBL/GenBank/DDBJ whole genome shotgun (WGS) entry which is preliminary data.</text>
</comment>
<feature type="transmembrane region" description="Helical" evidence="8">
    <location>
        <begin position="140"/>
        <end position="160"/>
    </location>
</feature>
<feature type="transmembrane region" description="Helical" evidence="8">
    <location>
        <begin position="49"/>
        <end position="68"/>
    </location>
</feature>
<dbReference type="InterPro" id="IPR005744">
    <property type="entry name" value="Hy-lIII"/>
</dbReference>
<keyword evidence="7" id="KW-0862">Zinc</keyword>
<evidence type="ECO:0000256" key="7">
    <source>
        <dbReference type="PIRSR" id="PIRSR604254-1"/>
    </source>
</evidence>
<feature type="transmembrane region" description="Helical" evidence="8">
    <location>
        <begin position="113"/>
        <end position="133"/>
    </location>
</feature>
<evidence type="ECO:0000313" key="9">
    <source>
        <dbReference type="EMBL" id="RNF62305.1"/>
    </source>
</evidence>
<evidence type="ECO:0000256" key="4">
    <source>
        <dbReference type="ARBA" id="ARBA00022692"/>
    </source>
</evidence>
<dbReference type="GO" id="GO:0005886">
    <property type="term" value="C:plasma membrane"/>
    <property type="evidence" value="ECO:0007669"/>
    <property type="project" value="UniProtKB-SubCell"/>
</dbReference>
<evidence type="ECO:0000256" key="2">
    <source>
        <dbReference type="ARBA" id="ARBA00008488"/>
    </source>
</evidence>
<keyword evidence="6 8" id="KW-0472">Membrane</keyword>
<evidence type="ECO:0000256" key="3">
    <source>
        <dbReference type="ARBA" id="ARBA00022475"/>
    </source>
</evidence>
<organism evidence="9">
    <name type="scientific">Acidithiobacillus sulfuriphilus</name>
    <dbReference type="NCBI Taxonomy" id="1867749"/>
    <lineage>
        <taxon>Bacteria</taxon>
        <taxon>Pseudomonadati</taxon>
        <taxon>Pseudomonadota</taxon>
        <taxon>Acidithiobacillia</taxon>
        <taxon>Acidithiobacillales</taxon>
        <taxon>Acidithiobacillaceae</taxon>
        <taxon>Acidithiobacillus</taxon>
    </lineage>
</organism>
<reference evidence="9" key="1">
    <citation type="submission" date="2018-10" db="EMBL/GenBank/DDBJ databases">
        <title>Acidithiobacillus sulfuriphilus sp. nov.: an extremely acidophilic sulfur-oxidizing chemolithotroph isolated from a neutral pH environment.</title>
        <authorList>
            <person name="Falagan C."/>
            <person name="Moya-Beltran A."/>
            <person name="Quatrini R."/>
            <person name="Johnson D.B."/>
        </authorList>
    </citation>
    <scope>NUCLEOTIDE SEQUENCE [LARGE SCALE GENOMIC DNA]</scope>
    <source>
        <strain evidence="9">CJ-2</strain>
    </source>
</reference>
<dbReference type="Pfam" id="PF03006">
    <property type="entry name" value="HlyIII"/>
    <property type="match status" value="1"/>
</dbReference>
<feature type="transmembrane region" description="Helical" evidence="8">
    <location>
        <begin position="166"/>
        <end position="187"/>
    </location>
</feature>
<comment type="similarity">
    <text evidence="2">Belongs to the UPF0073 (Hly-III) family.</text>
</comment>
<dbReference type="GO" id="GO:0140911">
    <property type="term" value="F:pore-forming activity"/>
    <property type="evidence" value="ECO:0007669"/>
    <property type="project" value="InterPro"/>
</dbReference>
<dbReference type="AlphaFoldDB" id="A0A3M8R1S3"/>
<feature type="transmembrane region" description="Helical" evidence="8">
    <location>
        <begin position="21"/>
        <end position="43"/>
    </location>
</feature>
<dbReference type="PANTHER" id="PTHR20855">
    <property type="entry name" value="ADIPOR/PROGESTIN RECEPTOR-RELATED"/>
    <property type="match status" value="1"/>
</dbReference>
<feature type="binding site" evidence="7">
    <location>
        <position position="194"/>
    </location>
    <ligand>
        <name>Zn(2+)</name>
        <dbReference type="ChEBI" id="CHEBI:29105"/>
    </ligand>
</feature>
<evidence type="ECO:0000256" key="1">
    <source>
        <dbReference type="ARBA" id="ARBA00004651"/>
    </source>
</evidence>
<dbReference type="PANTHER" id="PTHR20855:SF3">
    <property type="entry name" value="LD03007P"/>
    <property type="match status" value="1"/>
</dbReference>
<comment type="subcellular location">
    <subcellularLocation>
        <location evidence="1">Cell membrane</location>
        <topology evidence="1">Multi-pass membrane protein</topology>
    </subcellularLocation>
</comment>
<accession>A0A3M8R1S3</accession>
<dbReference type="InterPro" id="IPR004254">
    <property type="entry name" value="AdipoR/HlyIII-related"/>
</dbReference>
<feature type="transmembrane region" description="Helical" evidence="8">
    <location>
        <begin position="89"/>
        <end position="107"/>
    </location>
</feature>